<reference evidence="7 8" key="1">
    <citation type="submission" date="2021-10" db="EMBL/GenBank/DDBJ databases">
        <title>Lutispora strain m25 sp. nov., a thermophilic, non-spore-forming bacterium isolated from a lab-scale methanogenic bioreactor digesting anaerobic sludge.</title>
        <authorList>
            <person name="El Houari A."/>
            <person name="Mcdonald J."/>
        </authorList>
    </citation>
    <scope>NUCLEOTIDE SEQUENCE [LARGE SCALE GENOMIC DNA]</scope>
    <source>
        <strain evidence="8">m25</strain>
    </source>
</reference>
<dbReference type="SUPFAM" id="SSF53383">
    <property type="entry name" value="PLP-dependent transferases"/>
    <property type="match status" value="1"/>
</dbReference>
<keyword evidence="7" id="KW-0032">Aminotransferase</keyword>
<dbReference type="Gene3D" id="3.40.640.10">
    <property type="entry name" value="Type I PLP-dependent aspartate aminotransferase-like (Major domain)"/>
    <property type="match status" value="1"/>
</dbReference>
<dbReference type="InterPro" id="IPR015422">
    <property type="entry name" value="PyrdxlP-dep_Trfase_small"/>
</dbReference>
<dbReference type="RefSeq" id="WP_255226854.1">
    <property type="nucleotide sequence ID" value="NZ_JAJEKE010000004.1"/>
</dbReference>
<gene>
    <name evidence="7" type="ORF">LJD61_07200</name>
</gene>
<keyword evidence="7" id="KW-0808">Transferase</keyword>
<feature type="domain" description="Aminotransferase class I/classII large" evidence="6">
    <location>
        <begin position="28"/>
        <end position="382"/>
    </location>
</feature>
<evidence type="ECO:0000256" key="1">
    <source>
        <dbReference type="ARBA" id="ARBA00001933"/>
    </source>
</evidence>
<protein>
    <recommendedName>
        <fullName evidence="2">cysteine-S-conjugate beta-lyase</fullName>
        <ecNumber evidence="2">4.4.1.13</ecNumber>
    </recommendedName>
</protein>
<dbReference type="Pfam" id="PF00155">
    <property type="entry name" value="Aminotran_1_2"/>
    <property type="match status" value="1"/>
</dbReference>
<keyword evidence="3" id="KW-0663">Pyridoxal phosphate</keyword>
<comment type="cofactor">
    <cofactor evidence="1">
        <name>pyridoxal 5'-phosphate</name>
        <dbReference type="ChEBI" id="CHEBI:597326"/>
    </cofactor>
</comment>
<keyword evidence="8" id="KW-1185">Reference proteome</keyword>
<dbReference type="InterPro" id="IPR051798">
    <property type="entry name" value="Class-II_PLP-Dep_Aminotrans"/>
</dbReference>
<dbReference type="PANTHER" id="PTHR43525">
    <property type="entry name" value="PROTEIN MALY"/>
    <property type="match status" value="1"/>
</dbReference>
<comment type="caution">
    <text evidence="7">The sequence shown here is derived from an EMBL/GenBank/DDBJ whole genome shotgun (WGS) entry which is preliminary data.</text>
</comment>
<evidence type="ECO:0000313" key="7">
    <source>
        <dbReference type="EMBL" id="MCQ1529338.1"/>
    </source>
</evidence>
<evidence type="ECO:0000256" key="4">
    <source>
        <dbReference type="ARBA" id="ARBA00023239"/>
    </source>
</evidence>
<evidence type="ECO:0000313" key="8">
    <source>
        <dbReference type="Proteomes" id="UP001651880"/>
    </source>
</evidence>
<dbReference type="PANTHER" id="PTHR43525:SF1">
    <property type="entry name" value="PROTEIN MALY"/>
    <property type="match status" value="1"/>
</dbReference>
<dbReference type="EC" id="4.4.1.13" evidence="2"/>
<name>A0ABT1NGT6_9FIRM</name>
<evidence type="ECO:0000259" key="6">
    <source>
        <dbReference type="Pfam" id="PF00155"/>
    </source>
</evidence>
<dbReference type="EMBL" id="JAJEKE010000004">
    <property type="protein sequence ID" value="MCQ1529338.1"/>
    <property type="molecule type" value="Genomic_DNA"/>
</dbReference>
<dbReference type="InterPro" id="IPR027619">
    <property type="entry name" value="C-S_lyase_PatB-like"/>
</dbReference>
<dbReference type="InterPro" id="IPR004839">
    <property type="entry name" value="Aminotransferase_I/II_large"/>
</dbReference>
<dbReference type="Gene3D" id="3.90.1150.10">
    <property type="entry name" value="Aspartate Aminotransferase, domain 1"/>
    <property type="match status" value="1"/>
</dbReference>
<dbReference type="GO" id="GO:0008483">
    <property type="term" value="F:transaminase activity"/>
    <property type="evidence" value="ECO:0007669"/>
    <property type="project" value="UniProtKB-KW"/>
</dbReference>
<evidence type="ECO:0000256" key="3">
    <source>
        <dbReference type="ARBA" id="ARBA00022898"/>
    </source>
</evidence>
<accession>A0ABT1NGT6</accession>
<dbReference type="Proteomes" id="UP001651880">
    <property type="component" value="Unassembled WGS sequence"/>
</dbReference>
<sequence length="388" mass="44148">MDFDVLVDRRNTDCVKWDGLKDIYGRDDVLPLWIADMDFKSSPKIIEAIIERAKHGVFGYPLDSMKTFQSFIEWNSKRNSLYIDAEWILTCPGIVTAFCLGILAYTKEGEKVMIQTPVYPPFHSGVKDNGRVLIENELIEKDGYYTIDFESFEKKIKDNNVKLFILCNPHNPIGRVWSKEELGKMADICLKHDVKIFSDEIHSDLIFPGNKFTSILSLDEKYRSITAAAMAPSKTFNIAGLSSSIVLIPGGDMRKRYEKISEGVAIGGLNIFGLTAMEAAYKYGEEWLEEVLKYIEKNSDYMEGFIKENMPEVKYRKPEATYLGWLDFRKIFSKQKDLDDFLINKAKVALNSGITFGKNGEGFVRINLGCPRFVLIEALNRIKGALAI</sequence>
<evidence type="ECO:0000256" key="5">
    <source>
        <dbReference type="ARBA" id="ARBA00037974"/>
    </source>
</evidence>
<dbReference type="CDD" id="cd00609">
    <property type="entry name" value="AAT_like"/>
    <property type="match status" value="1"/>
</dbReference>
<keyword evidence="4" id="KW-0456">Lyase</keyword>
<dbReference type="InterPro" id="IPR015421">
    <property type="entry name" value="PyrdxlP-dep_Trfase_major"/>
</dbReference>
<proteinExistence type="inferred from homology"/>
<evidence type="ECO:0000256" key="2">
    <source>
        <dbReference type="ARBA" id="ARBA00012224"/>
    </source>
</evidence>
<organism evidence="7 8">
    <name type="scientific">Lutispora saccharofermentans</name>
    <dbReference type="NCBI Taxonomy" id="3024236"/>
    <lineage>
        <taxon>Bacteria</taxon>
        <taxon>Bacillati</taxon>
        <taxon>Bacillota</taxon>
        <taxon>Clostridia</taxon>
        <taxon>Lutisporales</taxon>
        <taxon>Lutisporaceae</taxon>
        <taxon>Lutispora</taxon>
    </lineage>
</organism>
<comment type="similarity">
    <text evidence="5">Belongs to the class-II pyridoxal-phosphate-dependent aminotransferase family. MalY/PatB cystathionine beta-lyase subfamily.</text>
</comment>
<dbReference type="NCBIfam" id="TIGR04350">
    <property type="entry name" value="C_S_lyase_PatB"/>
    <property type="match status" value="1"/>
</dbReference>
<dbReference type="InterPro" id="IPR015424">
    <property type="entry name" value="PyrdxlP-dep_Trfase"/>
</dbReference>